<dbReference type="PROSITE" id="PS00107">
    <property type="entry name" value="PROTEIN_KINASE_ATP"/>
    <property type="match status" value="1"/>
</dbReference>
<dbReference type="PANTHER" id="PTHR24419:SF35">
    <property type="entry name" value="INTERLEUKIN-1 RECEPTOR-ASSOCIATED KINASE 4"/>
    <property type="match status" value="1"/>
</dbReference>
<keyword evidence="1" id="KW-0067">ATP-binding</keyword>
<gene>
    <name evidence="4" type="primary">Irak4</name>
    <name evidence="4" type="ORF">GRUAME_R08001</name>
</gene>
<dbReference type="GO" id="GO:0031349">
    <property type="term" value="P:positive regulation of defense response"/>
    <property type="evidence" value="ECO:0007669"/>
    <property type="project" value="UniProtKB-ARBA"/>
</dbReference>
<reference evidence="4" key="1">
    <citation type="submission" date="2019-10" db="EMBL/GenBank/DDBJ databases">
        <title>Bird 10,000 Genomes (B10K) Project - Family phase.</title>
        <authorList>
            <person name="Zhang G."/>
        </authorList>
    </citation>
    <scope>NUCLEOTIDE SEQUENCE</scope>
    <source>
        <strain evidence="4">B10K-DU-012-65</strain>
        <tissue evidence="4">Muscle</tissue>
    </source>
</reference>
<sequence length="313" mass="35532">MSKPVTTSTYVRCISYRLMRQLADFIDPQEGWKKLAVDITDPSGESRYNQMHIRRFEAFVQMGKSPTCELLYDWGTTNCTVGDLVDLLIRNQFLAPASLLLPEAVRMAQEVTLPLSSQETMPIHEKQLPIQEKEVASVKPVLAQSIEKQHSAPSCLSQENSSSQSSNTDFHNFWFHDLESVTNNFDARPESAGGNKLGEGGFGVVFKGYINGRNVAVKKLVAMVDVSVQDLKQQFDQEIKMMANWFWIVGVLYVLFYMSIYILDFHLSTCLSPFLFKDDTPPISWNTRCKIVQGTANGINFLHENNHIHRDIK</sequence>
<dbReference type="FunFam" id="1.10.533.10:FF:000028">
    <property type="entry name" value="Interleukin 1 receptor-associated kinase 4"/>
    <property type="match status" value="1"/>
</dbReference>
<dbReference type="AlphaFoldDB" id="A0A850U660"/>
<dbReference type="SUPFAM" id="SSF47986">
    <property type="entry name" value="DEATH domain"/>
    <property type="match status" value="1"/>
</dbReference>
<keyword evidence="5" id="KW-1185">Reference proteome</keyword>
<feature type="non-terminal residue" evidence="4">
    <location>
        <position position="1"/>
    </location>
</feature>
<dbReference type="InterPro" id="IPR037970">
    <property type="entry name" value="IRAK4_Death"/>
</dbReference>
<dbReference type="InterPro" id="IPR011009">
    <property type="entry name" value="Kinase-like_dom_sf"/>
</dbReference>
<dbReference type="Gene3D" id="1.10.533.10">
    <property type="entry name" value="Death Domain, Fas"/>
    <property type="match status" value="1"/>
</dbReference>
<evidence type="ECO:0000313" key="4">
    <source>
        <dbReference type="EMBL" id="NWH27059.1"/>
    </source>
</evidence>
<dbReference type="InterPro" id="IPR017441">
    <property type="entry name" value="Protein_kinase_ATP_BS"/>
</dbReference>
<feature type="binding site" evidence="1">
    <location>
        <position position="219"/>
    </location>
    <ligand>
        <name>ATP</name>
        <dbReference type="ChEBI" id="CHEBI:30616"/>
    </ligand>
</feature>
<keyword evidence="1" id="KW-0547">Nucleotide-binding</keyword>
<dbReference type="GO" id="GO:0008063">
    <property type="term" value="P:Toll signaling pathway"/>
    <property type="evidence" value="ECO:0007669"/>
    <property type="project" value="TreeGrafter"/>
</dbReference>
<feature type="non-terminal residue" evidence="4">
    <location>
        <position position="313"/>
    </location>
</feature>
<dbReference type="GO" id="GO:0005524">
    <property type="term" value="F:ATP binding"/>
    <property type="evidence" value="ECO:0007669"/>
    <property type="project" value="UniProtKB-UniRule"/>
</dbReference>
<dbReference type="PROSITE" id="PS50011">
    <property type="entry name" value="PROTEIN_KINASE_DOM"/>
    <property type="match status" value="1"/>
</dbReference>
<name>A0A850U660_GRUAM</name>
<feature type="domain" description="Protein kinase" evidence="3">
    <location>
        <begin position="191"/>
        <end position="313"/>
    </location>
</feature>
<dbReference type="Gene3D" id="3.30.200.20">
    <property type="entry name" value="Phosphorylase Kinase, domain 1"/>
    <property type="match status" value="1"/>
</dbReference>
<organism evidence="4 5">
    <name type="scientific">Grus americana</name>
    <name type="common">Whooping crane</name>
    <dbReference type="NCBI Taxonomy" id="9117"/>
    <lineage>
        <taxon>Eukaryota</taxon>
        <taxon>Metazoa</taxon>
        <taxon>Chordata</taxon>
        <taxon>Craniata</taxon>
        <taxon>Vertebrata</taxon>
        <taxon>Euteleostomi</taxon>
        <taxon>Archelosauria</taxon>
        <taxon>Archosauria</taxon>
        <taxon>Dinosauria</taxon>
        <taxon>Saurischia</taxon>
        <taxon>Theropoda</taxon>
        <taxon>Coelurosauria</taxon>
        <taxon>Aves</taxon>
        <taxon>Neognathae</taxon>
        <taxon>Neoaves</taxon>
        <taxon>Gruiformes</taxon>
        <taxon>Gruidae</taxon>
        <taxon>Grus</taxon>
    </lineage>
</organism>
<dbReference type="GO" id="GO:0005886">
    <property type="term" value="C:plasma membrane"/>
    <property type="evidence" value="ECO:0007669"/>
    <property type="project" value="TreeGrafter"/>
</dbReference>
<dbReference type="PANTHER" id="PTHR24419">
    <property type="entry name" value="INTERLEUKIN-1 RECEPTOR-ASSOCIATED KINASE"/>
    <property type="match status" value="1"/>
</dbReference>
<keyword evidence="2" id="KW-0812">Transmembrane</keyword>
<evidence type="ECO:0000256" key="1">
    <source>
        <dbReference type="PROSITE-ProRule" id="PRU10141"/>
    </source>
</evidence>
<dbReference type="Pfam" id="PF07714">
    <property type="entry name" value="PK_Tyr_Ser-Thr"/>
    <property type="match status" value="1"/>
</dbReference>
<keyword evidence="2" id="KW-0472">Membrane</keyword>
<dbReference type="GO" id="GO:0004672">
    <property type="term" value="F:protein kinase activity"/>
    <property type="evidence" value="ECO:0007669"/>
    <property type="project" value="InterPro"/>
</dbReference>
<keyword evidence="4" id="KW-0808">Transferase</keyword>
<dbReference type="Proteomes" id="UP000640762">
    <property type="component" value="Unassembled WGS sequence"/>
</dbReference>
<evidence type="ECO:0000259" key="3">
    <source>
        <dbReference type="PROSITE" id="PS50011"/>
    </source>
</evidence>
<dbReference type="GO" id="GO:0071222">
    <property type="term" value="P:cellular response to lipopolysaccharide"/>
    <property type="evidence" value="ECO:0007669"/>
    <property type="project" value="TreeGrafter"/>
</dbReference>
<protein>
    <submittedName>
        <fullName evidence="4">IRAK4 kinase</fullName>
    </submittedName>
</protein>
<dbReference type="GO" id="GO:0005634">
    <property type="term" value="C:nucleus"/>
    <property type="evidence" value="ECO:0007669"/>
    <property type="project" value="TreeGrafter"/>
</dbReference>
<evidence type="ECO:0000256" key="2">
    <source>
        <dbReference type="SAM" id="Phobius"/>
    </source>
</evidence>
<dbReference type="InterPro" id="IPR001245">
    <property type="entry name" value="Ser-Thr/Tyr_kinase_cat_dom"/>
</dbReference>
<dbReference type="CDD" id="cd08793">
    <property type="entry name" value="Death_IRAK4"/>
    <property type="match status" value="1"/>
</dbReference>
<dbReference type="GO" id="GO:0019221">
    <property type="term" value="P:cytokine-mediated signaling pathway"/>
    <property type="evidence" value="ECO:0007669"/>
    <property type="project" value="TreeGrafter"/>
</dbReference>
<dbReference type="GO" id="GO:0005737">
    <property type="term" value="C:cytoplasm"/>
    <property type="evidence" value="ECO:0007669"/>
    <property type="project" value="TreeGrafter"/>
</dbReference>
<feature type="transmembrane region" description="Helical" evidence="2">
    <location>
        <begin position="242"/>
        <end position="263"/>
    </location>
</feature>
<dbReference type="GO" id="GO:0035556">
    <property type="term" value="P:intracellular signal transduction"/>
    <property type="evidence" value="ECO:0007669"/>
    <property type="project" value="TreeGrafter"/>
</dbReference>
<dbReference type="Gene3D" id="1.10.510.10">
    <property type="entry name" value="Transferase(Phosphotransferase) domain 1"/>
    <property type="match status" value="1"/>
</dbReference>
<dbReference type="InterPro" id="IPR000719">
    <property type="entry name" value="Prot_kinase_dom"/>
</dbReference>
<dbReference type="GO" id="GO:0043123">
    <property type="term" value="P:positive regulation of canonical NF-kappaB signal transduction"/>
    <property type="evidence" value="ECO:0007669"/>
    <property type="project" value="TreeGrafter"/>
</dbReference>
<proteinExistence type="predicted"/>
<dbReference type="SUPFAM" id="SSF56112">
    <property type="entry name" value="Protein kinase-like (PK-like)"/>
    <property type="match status" value="1"/>
</dbReference>
<evidence type="ECO:0000313" key="5">
    <source>
        <dbReference type="Proteomes" id="UP000640762"/>
    </source>
</evidence>
<dbReference type="InterPro" id="IPR011029">
    <property type="entry name" value="DEATH-like_dom_sf"/>
</dbReference>
<accession>A0A850U660</accession>
<keyword evidence="4" id="KW-0418">Kinase</keyword>
<keyword evidence="2" id="KW-1133">Transmembrane helix</keyword>
<comment type="caution">
    <text evidence="4">The sequence shown here is derived from an EMBL/GenBank/DDBJ whole genome shotgun (WGS) entry which is preliminary data.</text>
</comment>
<dbReference type="EMBL" id="WEIX01014487">
    <property type="protein sequence ID" value="NWH27059.1"/>
    <property type="molecule type" value="Genomic_DNA"/>
</dbReference>